<feature type="domain" description="BsuBI/PstI restriction endonuclease" evidence="1">
    <location>
        <begin position="1"/>
        <end position="93"/>
    </location>
</feature>
<feature type="non-terminal residue" evidence="2">
    <location>
        <position position="94"/>
    </location>
</feature>
<reference evidence="2" key="1">
    <citation type="submission" date="2022-03" db="EMBL/GenBank/DDBJ databases">
        <title>Draft genome sequence of Aduncisulcus paluster, a free-living microaerophilic Fornicata.</title>
        <authorList>
            <person name="Yuyama I."/>
            <person name="Kume K."/>
            <person name="Tamura T."/>
            <person name="Inagaki Y."/>
            <person name="Hashimoto T."/>
        </authorList>
    </citation>
    <scope>NUCLEOTIDE SEQUENCE</scope>
    <source>
        <strain evidence="2">NY0171</strain>
    </source>
</reference>
<evidence type="ECO:0000313" key="2">
    <source>
        <dbReference type="EMBL" id="GKT30250.1"/>
    </source>
</evidence>
<comment type="caution">
    <text evidence="2">The sequence shown here is derived from an EMBL/GenBank/DDBJ whole genome shotgun (WGS) entry which is preliminary data.</text>
</comment>
<dbReference type="InterPro" id="IPR041963">
    <property type="entry name" value="BsuBI/PstI_C_sf"/>
</dbReference>
<proteinExistence type="predicted"/>
<evidence type="ECO:0000259" key="1">
    <source>
        <dbReference type="Pfam" id="PF06616"/>
    </source>
</evidence>
<evidence type="ECO:0000313" key="3">
    <source>
        <dbReference type="Proteomes" id="UP001057375"/>
    </source>
</evidence>
<dbReference type="Proteomes" id="UP001057375">
    <property type="component" value="Unassembled WGS sequence"/>
</dbReference>
<dbReference type="InterPro" id="IPR009528">
    <property type="entry name" value="Restrct_endonuc_II_BsuBI_C"/>
</dbReference>
<keyword evidence="3" id="KW-1185">Reference proteome</keyword>
<dbReference type="Pfam" id="PF06616">
    <property type="entry name" value="BsuBI_PstI_RE"/>
    <property type="match status" value="1"/>
</dbReference>
<gene>
    <name evidence="2" type="ORF">ADUPG1_001447</name>
</gene>
<name>A0ABQ5KH57_9EUKA</name>
<organism evidence="2 3">
    <name type="scientific">Aduncisulcus paluster</name>
    <dbReference type="NCBI Taxonomy" id="2918883"/>
    <lineage>
        <taxon>Eukaryota</taxon>
        <taxon>Metamonada</taxon>
        <taxon>Carpediemonas-like organisms</taxon>
        <taxon>Aduncisulcus</taxon>
    </lineage>
</organism>
<accession>A0ABQ5KH57</accession>
<dbReference type="EMBL" id="BQXS01001196">
    <property type="protein sequence ID" value="GKT30250.1"/>
    <property type="molecule type" value="Genomic_DNA"/>
</dbReference>
<dbReference type="Gene3D" id="3.40.1350.80">
    <property type="match status" value="1"/>
</dbReference>
<sequence>MQQAIIEEFLPRYAKSPKVLYIGDTAKKILLHEEEELTKLGLAGMSRDALPDVIAYDSKTNWLYLIEAVHSSGPIDKLRHLNLKRLTSGSTAGC</sequence>
<protein>
    <submittedName>
        <fullName evidence="2">DNA (Cytosine-5-)-methyltransferase</fullName>
    </submittedName>
</protein>